<dbReference type="SUPFAM" id="SSF53850">
    <property type="entry name" value="Periplasmic binding protein-like II"/>
    <property type="match status" value="1"/>
</dbReference>
<dbReference type="RefSeq" id="WP_060818600.1">
    <property type="nucleotide sequence ID" value="NZ_FCOC02000004.1"/>
</dbReference>
<keyword evidence="2" id="KW-0805">Transcription regulation</keyword>
<evidence type="ECO:0000256" key="1">
    <source>
        <dbReference type="ARBA" id="ARBA00009437"/>
    </source>
</evidence>
<accession>A0A158G133</accession>
<organism evidence="6 7">
    <name type="scientific">Caballeronia sordidicola</name>
    <name type="common">Burkholderia sordidicola</name>
    <dbReference type="NCBI Taxonomy" id="196367"/>
    <lineage>
        <taxon>Bacteria</taxon>
        <taxon>Pseudomonadati</taxon>
        <taxon>Pseudomonadota</taxon>
        <taxon>Betaproteobacteria</taxon>
        <taxon>Burkholderiales</taxon>
        <taxon>Burkholderiaceae</taxon>
        <taxon>Caballeronia</taxon>
    </lineage>
</organism>
<dbReference type="CDD" id="cd08422">
    <property type="entry name" value="PBP2_CrgA_like"/>
    <property type="match status" value="1"/>
</dbReference>
<dbReference type="AlphaFoldDB" id="A0A158G133"/>
<feature type="domain" description="HTH lysR-type" evidence="5">
    <location>
        <begin position="1"/>
        <end position="61"/>
    </location>
</feature>
<comment type="similarity">
    <text evidence="1">Belongs to the LysR transcriptional regulatory family.</text>
</comment>
<sequence>MALGNINDIAMFVAVVKAGSFTIAAKQLGLTRSAVGKSIVRLEQRLGVRLLNRTPRSLSLTDDGDVFFSRCTQILDDLEETELAMAVRSAKPTGVLRLSVPTGLGHRHVMPVIELFLKTWPDVRAEVSFTDRFVDLIDEGIDIALRIGDPRPDSRLIARTVAQQHLLTCASPAYLKAHGTPQAPGDLLNHECLFFMSAGRPQPWIFTDPLANEVSHVTRLQMDSAEALVAAAVHGFGIINMPTYLLEDNVRTGKLVPMLSEFQPAAKPIRAMYPTRRHLSPKVRIFIDLLTQTWGEVAPWDRDLAPDASGAA</sequence>
<dbReference type="PANTHER" id="PTHR30537">
    <property type="entry name" value="HTH-TYPE TRANSCRIPTIONAL REGULATOR"/>
    <property type="match status" value="1"/>
</dbReference>
<dbReference type="PANTHER" id="PTHR30537:SF5">
    <property type="entry name" value="HTH-TYPE TRANSCRIPTIONAL ACTIVATOR TTDR-RELATED"/>
    <property type="match status" value="1"/>
</dbReference>
<dbReference type="EMBL" id="FCOC02000004">
    <property type="protein sequence ID" value="SAL25786.1"/>
    <property type="molecule type" value="Genomic_DNA"/>
</dbReference>
<dbReference type="Gene3D" id="1.10.10.10">
    <property type="entry name" value="Winged helix-like DNA-binding domain superfamily/Winged helix DNA-binding domain"/>
    <property type="match status" value="1"/>
</dbReference>
<dbReference type="GO" id="GO:0003677">
    <property type="term" value="F:DNA binding"/>
    <property type="evidence" value="ECO:0007669"/>
    <property type="project" value="UniProtKB-KW"/>
</dbReference>
<evidence type="ECO:0000256" key="2">
    <source>
        <dbReference type="ARBA" id="ARBA00023015"/>
    </source>
</evidence>
<dbReference type="Gene3D" id="3.40.190.290">
    <property type="match status" value="1"/>
</dbReference>
<dbReference type="Proteomes" id="UP000054893">
    <property type="component" value="Unassembled WGS sequence"/>
</dbReference>
<dbReference type="InterPro" id="IPR058163">
    <property type="entry name" value="LysR-type_TF_proteobact-type"/>
</dbReference>
<dbReference type="PROSITE" id="PS50931">
    <property type="entry name" value="HTH_LYSR"/>
    <property type="match status" value="1"/>
</dbReference>
<dbReference type="FunFam" id="1.10.10.10:FF:000001">
    <property type="entry name" value="LysR family transcriptional regulator"/>
    <property type="match status" value="1"/>
</dbReference>
<evidence type="ECO:0000259" key="5">
    <source>
        <dbReference type="PROSITE" id="PS50931"/>
    </source>
</evidence>
<dbReference type="PRINTS" id="PR00039">
    <property type="entry name" value="HTHLYSR"/>
</dbReference>
<evidence type="ECO:0000313" key="6">
    <source>
        <dbReference type="EMBL" id="SAL25786.1"/>
    </source>
</evidence>
<dbReference type="InterPro" id="IPR036388">
    <property type="entry name" value="WH-like_DNA-bd_sf"/>
</dbReference>
<dbReference type="Pfam" id="PF03466">
    <property type="entry name" value="LysR_substrate"/>
    <property type="match status" value="1"/>
</dbReference>
<dbReference type="SUPFAM" id="SSF46785">
    <property type="entry name" value="Winged helix' DNA-binding domain"/>
    <property type="match status" value="1"/>
</dbReference>
<dbReference type="InterPro" id="IPR005119">
    <property type="entry name" value="LysR_subst-bd"/>
</dbReference>
<evidence type="ECO:0000256" key="4">
    <source>
        <dbReference type="ARBA" id="ARBA00023163"/>
    </source>
</evidence>
<dbReference type="OrthoDB" id="8928056at2"/>
<dbReference type="Pfam" id="PF00126">
    <property type="entry name" value="HTH_1"/>
    <property type="match status" value="1"/>
</dbReference>
<reference evidence="6 7" key="1">
    <citation type="submission" date="2016-01" db="EMBL/GenBank/DDBJ databases">
        <authorList>
            <person name="Oliw E.H."/>
        </authorList>
    </citation>
    <scope>NUCLEOTIDE SEQUENCE [LARGE SCALE GENOMIC DNA]</scope>
    <source>
        <strain evidence="6">LMG 22029</strain>
    </source>
</reference>
<gene>
    <name evidence="6" type="ORF">AWB64_02097</name>
</gene>
<name>A0A158G133_CABSO</name>
<dbReference type="InterPro" id="IPR000847">
    <property type="entry name" value="LysR_HTH_N"/>
</dbReference>
<keyword evidence="3" id="KW-0238">DNA-binding</keyword>
<dbReference type="GO" id="GO:0003700">
    <property type="term" value="F:DNA-binding transcription factor activity"/>
    <property type="evidence" value="ECO:0007669"/>
    <property type="project" value="InterPro"/>
</dbReference>
<proteinExistence type="inferred from homology"/>
<evidence type="ECO:0000313" key="7">
    <source>
        <dbReference type="Proteomes" id="UP000054893"/>
    </source>
</evidence>
<keyword evidence="4" id="KW-0804">Transcription</keyword>
<evidence type="ECO:0000256" key="3">
    <source>
        <dbReference type="ARBA" id="ARBA00023125"/>
    </source>
</evidence>
<dbReference type="InterPro" id="IPR036390">
    <property type="entry name" value="WH_DNA-bd_sf"/>
</dbReference>
<protein>
    <submittedName>
        <fullName evidence="6">LysR family transcriptional regulator</fullName>
    </submittedName>
</protein>